<keyword evidence="1" id="KW-0175">Coiled coil</keyword>
<name>A0A158AVQ5_9BURK</name>
<feature type="domain" description="Transposase IS66 zinc-finger binding" evidence="3">
    <location>
        <begin position="118"/>
        <end position="158"/>
    </location>
</feature>
<feature type="region of interest" description="Disordered" evidence="2">
    <location>
        <begin position="167"/>
        <end position="192"/>
    </location>
</feature>
<evidence type="ECO:0000259" key="3">
    <source>
        <dbReference type="Pfam" id="PF13005"/>
    </source>
</evidence>
<dbReference type="InterPro" id="IPR024474">
    <property type="entry name" value="Znf_dom_IS66"/>
</dbReference>
<dbReference type="EMBL" id="FCOJ02000018">
    <property type="protein sequence ID" value="SAK61097.1"/>
    <property type="molecule type" value="Genomic_DNA"/>
</dbReference>
<dbReference type="Pfam" id="PF13005">
    <property type="entry name" value="zf-IS66"/>
    <property type="match status" value="1"/>
</dbReference>
<evidence type="ECO:0000256" key="2">
    <source>
        <dbReference type="SAM" id="MobiDB-lite"/>
    </source>
</evidence>
<proteinExistence type="predicted"/>
<evidence type="ECO:0000259" key="4">
    <source>
        <dbReference type="Pfam" id="PF13007"/>
    </source>
</evidence>
<comment type="caution">
    <text evidence="5">The sequence shown here is derived from an EMBL/GenBank/DDBJ whole genome shotgun (WGS) entry which is preliminary data.</text>
</comment>
<gene>
    <name evidence="5" type="ORF">AWB82_02943</name>
</gene>
<sequence length="289" mass="32300">MRRPVACQNAHASLDIRELETRNQQLTQRVEQLEELFRLAQLKRFAPSSEKLKDRVFDEAEEVALAEPVEDDPDGVFALPDTGLPAVDGSGHQKRGRKPLPADLPRTRIEYDLPEDQKVCPCCQGAMHRMGEQTCEQLHIHVKASVLQHVRFKYACRHYERHAEHTPHLDRAHAGATAARQQRECGDDRHGDDRQVRRWHAALPHGRCVGPLEYRGQSRHAGALDHPACRTAPVPAVRGIARHAARAVADPWRRDDGAGAQGGRHECAEQVVHVGLSQRRSICRAGGAV</sequence>
<dbReference type="STRING" id="1777143.AWB82_02943"/>
<feature type="coiled-coil region" evidence="1">
    <location>
        <begin position="9"/>
        <end position="43"/>
    </location>
</feature>
<dbReference type="Proteomes" id="UP000054596">
    <property type="component" value="Unassembled WGS sequence"/>
</dbReference>
<evidence type="ECO:0000313" key="6">
    <source>
        <dbReference type="Proteomes" id="UP000054596"/>
    </source>
</evidence>
<dbReference type="Pfam" id="PF13007">
    <property type="entry name" value="LZ_Tnp_IS66"/>
    <property type="match status" value="1"/>
</dbReference>
<feature type="compositionally biased region" description="Basic and acidic residues" evidence="2">
    <location>
        <begin position="181"/>
        <end position="192"/>
    </location>
</feature>
<accession>A0A158AVQ5</accession>
<organism evidence="5 6">
    <name type="scientific">Caballeronia glebae</name>
    <dbReference type="NCBI Taxonomy" id="1777143"/>
    <lineage>
        <taxon>Bacteria</taxon>
        <taxon>Pseudomonadati</taxon>
        <taxon>Pseudomonadota</taxon>
        <taxon>Betaproteobacteria</taxon>
        <taxon>Burkholderiales</taxon>
        <taxon>Burkholderiaceae</taxon>
        <taxon>Caballeronia</taxon>
    </lineage>
</organism>
<dbReference type="InterPro" id="IPR024463">
    <property type="entry name" value="Transposase_TnpC_homeodom"/>
</dbReference>
<evidence type="ECO:0000256" key="1">
    <source>
        <dbReference type="SAM" id="Coils"/>
    </source>
</evidence>
<reference evidence="5" key="1">
    <citation type="submission" date="2016-01" db="EMBL/GenBank/DDBJ databases">
        <authorList>
            <person name="Peeters C."/>
        </authorList>
    </citation>
    <scope>NUCLEOTIDE SEQUENCE [LARGE SCALE GENOMIC DNA]</scope>
    <source>
        <strain evidence="5">LMG 29325</strain>
    </source>
</reference>
<dbReference type="AlphaFoldDB" id="A0A158AVQ5"/>
<evidence type="ECO:0000313" key="5">
    <source>
        <dbReference type="EMBL" id="SAK61097.1"/>
    </source>
</evidence>
<protein>
    <submittedName>
        <fullName evidence="5">Transposase IS66</fullName>
    </submittedName>
</protein>
<feature type="domain" description="Transposase TnpC homeodomain" evidence="4">
    <location>
        <begin position="32"/>
        <end position="109"/>
    </location>
</feature>
<keyword evidence="6" id="KW-1185">Reference proteome</keyword>